<dbReference type="Gene3D" id="3.10.310.50">
    <property type="match status" value="1"/>
</dbReference>
<dbReference type="PANTHER" id="PTHR30373">
    <property type="entry name" value="UPF0603 PROTEIN YGCG"/>
    <property type="match status" value="1"/>
</dbReference>
<name>A0A923IUC3_9SPHI</name>
<protein>
    <recommendedName>
        <fullName evidence="2">TPM domain-containing protein</fullName>
    </recommendedName>
</protein>
<keyword evidence="1" id="KW-1133">Transmembrane helix</keyword>
<evidence type="ECO:0000313" key="3">
    <source>
        <dbReference type="EMBL" id="MBB2144014.1"/>
    </source>
</evidence>
<sequence length="210" mass="23919">MPGCYQNINTLMFKVTFGILVLTILIYACYLECYTFDGFYQRNESTTVETENISSGKKVHKRKMEKLIFDMEEILSAPEIKHFDSLFRAHEKLTGNEIVLVTTSDYGGYPTMKAYARDFLNSNGIGKKGRNNGLGIFFSRTKRETRISTGTGTQKVLSDFFAKQIIDSLMIPAFKVGRNYEGILAGVNEIISFLERPENKILAIEDNRKF</sequence>
<gene>
    <name evidence="3" type="ORF">GM921_00825</name>
</gene>
<dbReference type="AlphaFoldDB" id="A0A923IUC3"/>
<dbReference type="InterPro" id="IPR007621">
    <property type="entry name" value="TPM_dom"/>
</dbReference>
<feature type="transmembrane region" description="Helical" evidence="1">
    <location>
        <begin position="12"/>
        <end position="33"/>
    </location>
</feature>
<comment type="caution">
    <text evidence="3">The sequence shown here is derived from an EMBL/GenBank/DDBJ whole genome shotgun (WGS) entry which is preliminary data.</text>
</comment>
<feature type="domain" description="TPM" evidence="2">
    <location>
        <begin position="69"/>
        <end position="191"/>
    </location>
</feature>
<dbReference type="Pfam" id="PF04536">
    <property type="entry name" value="TPM_phosphatase"/>
    <property type="match status" value="1"/>
</dbReference>
<keyword evidence="1" id="KW-0812">Transmembrane</keyword>
<proteinExistence type="predicted"/>
<dbReference type="PANTHER" id="PTHR30373:SF2">
    <property type="entry name" value="UPF0603 PROTEIN YGCG"/>
    <property type="match status" value="1"/>
</dbReference>
<reference evidence="3" key="1">
    <citation type="submission" date="2019-11" db="EMBL/GenBank/DDBJ databases">
        <title>Description of Pedobacter sp. LMG 31464T.</title>
        <authorList>
            <person name="Carlier A."/>
            <person name="Qi S."/>
            <person name="Vandamme P."/>
        </authorList>
    </citation>
    <scope>NUCLEOTIDE SEQUENCE</scope>
    <source>
        <strain evidence="3">LMG 31464</strain>
    </source>
</reference>
<evidence type="ECO:0000259" key="2">
    <source>
        <dbReference type="Pfam" id="PF04536"/>
    </source>
</evidence>
<evidence type="ECO:0000313" key="4">
    <source>
        <dbReference type="Proteomes" id="UP000601055"/>
    </source>
</evidence>
<evidence type="ECO:0000256" key="1">
    <source>
        <dbReference type="SAM" id="Phobius"/>
    </source>
</evidence>
<keyword evidence="1" id="KW-0472">Membrane</keyword>
<accession>A0A923IUC3</accession>
<dbReference type="Proteomes" id="UP000601055">
    <property type="component" value="Unassembled WGS sequence"/>
</dbReference>
<dbReference type="EMBL" id="WNXD01000001">
    <property type="protein sequence ID" value="MBB2144014.1"/>
    <property type="molecule type" value="Genomic_DNA"/>
</dbReference>
<keyword evidence="4" id="KW-1185">Reference proteome</keyword>
<organism evidence="3 4">
    <name type="scientific">Pedobacter planticolens</name>
    <dbReference type="NCBI Taxonomy" id="2679964"/>
    <lineage>
        <taxon>Bacteria</taxon>
        <taxon>Pseudomonadati</taxon>
        <taxon>Bacteroidota</taxon>
        <taxon>Sphingobacteriia</taxon>
        <taxon>Sphingobacteriales</taxon>
        <taxon>Sphingobacteriaceae</taxon>
        <taxon>Pedobacter</taxon>
    </lineage>
</organism>